<name>A0A1Y1Q800_9GAMM</name>
<dbReference type="PANTHER" id="PTHR45339:SF1">
    <property type="entry name" value="HYBRID SIGNAL TRANSDUCTION HISTIDINE KINASE J"/>
    <property type="match status" value="1"/>
</dbReference>
<dbReference type="InterPro" id="IPR001789">
    <property type="entry name" value="Sig_transdc_resp-reg_receiver"/>
</dbReference>
<sequence length="82" mass="9121">MLWQPLLVGDPEMDGYQTTQQIRTEPRFAASPVIVLTAHAIAGEQERCLAAGMNDYLSKPCEVAQLRAMFKRWLGSSRANNA</sequence>
<dbReference type="EMBL" id="MTEJ01000734">
    <property type="protein sequence ID" value="OQW98804.1"/>
    <property type="molecule type" value="Genomic_DNA"/>
</dbReference>
<keyword evidence="1" id="KW-0597">Phosphoprotein</keyword>
<dbReference type="SUPFAM" id="SSF52172">
    <property type="entry name" value="CheY-like"/>
    <property type="match status" value="1"/>
</dbReference>
<dbReference type="GO" id="GO:0000160">
    <property type="term" value="P:phosphorelay signal transduction system"/>
    <property type="evidence" value="ECO:0007669"/>
    <property type="project" value="UniProtKB-KW"/>
</dbReference>
<comment type="caution">
    <text evidence="5">The sequence shown here is derived from an EMBL/GenBank/DDBJ whole genome shotgun (WGS) entry which is preliminary data.</text>
</comment>
<evidence type="ECO:0000313" key="5">
    <source>
        <dbReference type="EMBL" id="OQW98804.1"/>
    </source>
</evidence>
<protein>
    <recommendedName>
        <fullName evidence="4">Response regulatory domain-containing protein</fullName>
    </recommendedName>
</protein>
<dbReference type="CDD" id="cd17546">
    <property type="entry name" value="REC_hyHK_CKI1_RcsC-like"/>
    <property type="match status" value="1"/>
</dbReference>
<dbReference type="AlphaFoldDB" id="A0A1Y1Q800"/>
<proteinExistence type="predicted"/>
<dbReference type="Proteomes" id="UP000192491">
    <property type="component" value="Unassembled WGS sequence"/>
</dbReference>
<gene>
    <name evidence="5" type="ORF">BWK73_51780</name>
</gene>
<dbReference type="InterPro" id="IPR011006">
    <property type="entry name" value="CheY-like_superfamily"/>
</dbReference>
<dbReference type="PANTHER" id="PTHR45339">
    <property type="entry name" value="HYBRID SIGNAL TRANSDUCTION HISTIDINE KINASE J"/>
    <property type="match status" value="1"/>
</dbReference>
<evidence type="ECO:0000259" key="4">
    <source>
        <dbReference type="PROSITE" id="PS50110"/>
    </source>
</evidence>
<reference evidence="5 6" key="1">
    <citation type="submission" date="2017-01" db="EMBL/GenBank/DDBJ databases">
        <title>Novel large sulfur bacteria in the metagenomes of groundwater-fed chemosynthetic microbial mats in the Lake Huron basin.</title>
        <authorList>
            <person name="Sharrar A.M."/>
            <person name="Flood B.E."/>
            <person name="Bailey J.V."/>
            <person name="Jones D.S."/>
            <person name="Biddanda B."/>
            <person name="Ruberg S.A."/>
            <person name="Marcus D.N."/>
            <person name="Dick G.J."/>
        </authorList>
    </citation>
    <scope>NUCLEOTIDE SEQUENCE [LARGE SCALE GENOMIC DNA]</scope>
    <source>
        <strain evidence="5">A8</strain>
    </source>
</reference>
<keyword evidence="2" id="KW-0902">Two-component regulatory system</keyword>
<dbReference type="Pfam" id="PF00072">
    <property type="entry name" value="Response_reg"/>
    <property type="match status" value="1"/>
</dbReference>
<feature type="domain" description="Response regulatory" evidence="4">
    <location>
        <begin position="1"/>
        <end position="74"/>
    </location>
</feature>
<evidence type="ECO:0000256" key="1">
    <source>
        <dbReference type="ARBA" id="ARBA00022553"/>
    </source>
</evidence>
<comment type="caution">
    <text evidence="3">Lacks conserved residue(s) required for the propagation of feature annotation.</text>
</comment>
<dbReference type="Gene3D" id="3.40.50.2300">
    <property type="match status" value="1"/>
</dbReference>
<evidence type="ECO:0000256" key="3">
    <source>
        <dbReference type="PROSITE-ProRule" id="PRU00169"/>
    </source>
</evidence>
<accession>A0A1Y1Q800</accession>
<evidence type="ECO:0000313" key="6">
    <source>
        <dbReference type="Proteomes" id="UP000192491"/>
    </source>
</evidence>
<dbReference type="PROSITE" id="PS50110">
    <property type="entry name" value="RESPONSE_REGULATORY"/>
    <property type="match status" value="1"/>
</dbReference>
<organism evidence="5 6">
    <name type="scientific">Thiothrix lacustris</name>
    <dbReference type="NCBI Taxonomy" id="525917"/>
    <lineage>
        <taxon>Bacteria</taxon>
        <taxon>Pseudomonadati</taxon>
        <taxon>Pseudomonadota</taxon>
        <taxon>Gammaproteobacteria</taxon>
        <taxon>Thiotrichales</taxon>
        <taxon>Thiotrichaceae</taxon>
        <taxon>Thiothrix</taxon>
    </lineage>
</organism>
<evidence type="ECO:0000256" key="2">
    <source>
        <dbReference type="ARBA" id="ARBA00023012"/>
    </source>
</evidence>